<accession>A0A3A4ZDK7</accession>
<feature type="transmembrane region" description="Helical" evidence="8">
    <location>
        <begin position="160"/>
        <end position="177"/>
    </location>
</feature>
<evidence type="ECO:0000256" key="2">
    <source>
        <dbReference type="ARBA" id="ARBA00022475"/>
    </source>
</evidence>
<comment type="caution">
    <text evidence="10">The sequence shown here is derived from an EMBL/GenBank/DDBJ whole genome shotgun (WGS) entry which is preliminary data.</text>
</comment>
<reference evidence="10 11" key="1">
    <citation type="journal article" date="2017" name="ISME J.">
        <title>Energy and carbon metabolisms in a deep terrestrial subsurface fluid microbial community.</title>
        <authorList>
            <person name="Momper L."/>
            <person name="Jungbluth S.P."/>
            <person name="Lee M.D."/>
            <person name="Amend J.P."/>
        </authorList>
    </citation>
    <scope>NUCLEOTIDE SEQUENCE [LARGE SCALE GENOMIC DNA]</scope>
    <source>
        <strain evidence="10">SURF_46</strain>
    </source>
</reference>
<proteinExistence type="predicted"/>
<dbReference type="InterPro" id="IPR050297">
    <property type="entry name" value="LipidA_mod_glycosyltrf_83"/>
</dbReference>
<feature type="transmembrane region" description="Helical" evidence="8">
    <location>
        <begin position="341"/>
        <end position="360"/>
    </location>
</feature>
<organism evidence="10 11">
    <name type="scientific">candidate division WWE3 bacterium</name>
    <dbReference type="NCBI Taxonomy" id="2053526"/>
    <lineage>
        <taxon>Bacteria</taxon>
        <taxon>Katanobacteria</taxon>
    </lineage>
</organism>
<evidence type="ECO:0000256" key="4">
    <source>
        <dbReference type="ARBA" id="ARBA00022679"/>
    </source>
</evidence>
<dbReference type="PANTHER" id="PTHR33908:SF11">
    <property type="entry name" value="MEMBRANE PROTEIN"/>
    <property type="match status" value="1"/>
</dbReference>
<evidence type="ECO:0000313" key="10">
    <source>
        <dbReference type="EMBL" id="RJR27158.1"/>
    </source>
</evidence>
<feature type="transmembrane region" description="Helical" evidence="8">
    <location>
        <begin position="26"/>
        <end position="45"/>
    </location>
</feature>
<dbReference type="GO" id="GO:0009103">
    <property type="term" value="P:lipopolysaccharide biosynthetic process"/>
    <property type="evidence" value="ECO:0007669"/>
    <property type="project" value="UniProtKB-ARBA"/>
</dbReference>
<feature type="transmembrane region" description="Helical" evidence="8">
    <location>
        <begin position="319"/>
        <end position="335"/>
    </location>
</feature>
<feature type="transmembrane region" description="Helical" evidence="8">
    <location>
        <begin position="285"/>
        <end position="307"/>
    </location>
</feature>
<keyword evidence="4 10" id="KW-0808">Transferase</keyword>
<feature type="transmembrane region" description="Helical" evidence="8">
    <location>
        <begin position="236"/>
        <end position="253"/>
    </location>
</feature>
<dbReference type="GO" id="GO:0005886">
    <property type="term" value="C:plasma membrane"/>
    <property type="evidence" value="ECO:0007669"/>
    <property type="project" value="UniProtKB-SubCell"/>
</dbReference>
<keyword evidence="2" id="KW-1003">Cell membrane</keyword>
<feature type="transmembrane region" description="Helical" evidence="8">
    <location>
        <begin position="372"/>
        <end position="390"/>
    </location>
</feature>
<comment type="subcellular location">
    <subcellularLocation>
        <location evidence="1">Cell membrane</location>
        <topology evidence="1">Multi-pass membrane protein</topology>
    </subcellularLocation>
</comment>
<dbReference type="GO" id="GO:0016763">
    <property type="term" value="F:pentosyltransferase activity"/>
    <property type="evidence" value="ECO:0007669"/>
    <property type="project" value="TreeGrafter"/>
</dbReference>
<dbReference type="PANTHER" id="PTHR33908">
    <property type="entry name" value="MANNOSYLTRANSFERASE YKCB-RELATED"/>
    <property type="match status" value="1"/>
</dbReference>
<keyword evidence="6 8" id="KW-1133">Transmembrane helix</keyword>
<dbReference type="EMBL" id="QZJF01000016">
    <property type="protein sequence ID" value="RJR27158.1"/>
    <property type="molecule type" value="Genomic_DNA"/>
</dbReference>
<name>A0A3A4ZDK7_UNCKA</name>
<feature type="transmembrane region" description="Helical" evidence="8">
    <location>
        <begin position="189"/>
        <end position="215"/>
    </location>
</feature>
<protein>
    <submittedName>
        <fullName evidence="10">Phospholipid carrier-dependent glycosyltransferase</fullName>
    </submittedName>
</protein>
<evidence type="ECO:0000256" key="1">
    <source>
        <dbReference type="ARBA" id="ARBA00004651"/>
    </source>
</evidence>
<feature type="transmembrane region" description="Helical" evidence="8">
    <location>
        <begin position="110"/>
        <end position="126"/>
    </location>
</feature>
<keyword evidence="7 8" id="KW-0472">Membrane</keyword>
<evidence type="ECO:0000259" key="9">
    <source>
        <dbReference type="Pfam" id="PF13231"/>
    </source>
</evidence>
<dbReference type="Proteomes" id="UP000265540">
    <property type="component" value="Unassembled WGS sequence"/>
</dbReference>
<evidence type="ECO:0000256" key="7">
    <source>
        <dbReference type="ARBA" id="ARBA00023136"/>
    </source>
</evidence>
<evidence type="ECO:0000256" key="6">
    <source>
        <dbReference type="ARBA" id="ARBA00022989"/>
    </source>
</evidence>
<dbReference type="InterPro" id="IPR038731">
    <property type="entry name" value="RgtA/B/C-like"/>
</dbReference>
<evidence type="ECO:0000256" key="3">
    <source>
        <dbReference type="ARBA" id="ARBA00022676"/>
    </source>
</evidence>
<feature type="domain" description="Glycosyltransferase RgtA/B/C/D-like" evidence="9">
    <location>
        <begin position="89"/>
        <end position="249"/>
    </location>
</feature>
<gene>
    <name evidence="10" type="ORF">C4561_03290</name>
</gene>
<evidence type="ECO:0000256" key="5">
    <source>
        <dbReference type="ARBA" id="ARBA00022692"/>
    </source>
</evidence>
<keyword evidence="3" id="KW-0328">Glycosyltransferase</keyword>
<evidence type="ECO:0000256" key="8">
    <source>
        <dbReference type="SAM" id="Phobius"/>
    </source>
</evidence>
<dbReference type="Pfam" id="PF13231">
    <property type="entry name" value="PMT_2"/>
    <property type="match status" value="1"/>
</dbReference>
<sequence>MMSTQLNTAKILLMKSIKSYLSESKVLLILVILFSVVTNVVWHIVNNAPPTWDSAGHLGLSFLFADTLPELLFGEVSFTNFLRISNYYPPLVQLLGGFSILIFGRHYFSAIFIGTVFLAISIFYLYKIVMMHYQDEKLAALTVFIYALFPHVWEQSRQFHLDVPLVALILAAYYYLVQSDSLKNKKNSLLFFIFFVLAQLTKWYGFVYLVVPFAYEVIGRAIKEKDLFNKERLTNVFQGAFLIIFLAIPWYVANYSNIVNIVSITSQGEVGDPENVLSLESLFHYLKLIMSHQITFVSVLLLFFSIYMFAKRQMPHRKYIFNLLIVPYFVFSLIQNKDLRYVLPLTPIFAFYISYTLLRFEMKYKANTILKYLYPTYLMGLLLFLSFNQFKMLPDNLKPIAYIIGGPYYHGWYYEPYVYAANIQDWKNNQIIKEIEQMAQAEPLIQDHYKVLELSDNRYYSLASFEMFRRQNGFEEMEIVVPYFQFEPFAPDELQDYLRDIHFALVPANPGPSGLRNIAVLNQLATYFKSDLNNDFSLVTVYNMPDGNVLSLYKRANFLGYANPNIREDSLRIGVGNILFLDRTKTEGLPFKVFLYDGTGQETVIDVVGGGSQRRIALDNIKKFRIDLPLEQQDVRDLRGWTFEEGIFNVDPDYSQVIIDSGNEYIYDNYQITPRAKYFTFNFRPRSLVRFTEDGIRISLEPVGVQEGQKVFVAYATEGWQWNNIWLEGENREITIPTSGLLQLEVSQRNQLIVGFPTTWGFFPCYDGRAVCYYPLVEGL</sequence>
<keyword evidence="5 8" id="KW-0812">Transmembrane</keyword>
<evidence type="ECO:0000313" key="11">
    <source>
        <dbReference type="Proteomes" id="UP000265540"/>
    </source>
</evidence>
<dbReference type="AlphaFoldDB" id="A0A3A4ZDK7"/>